<organism evidence="4 5">
    <name type="scientific">Cellulomonas uda</name>
    <dbReference type="NCBI Taxonomy" id="1714"/>
    <lineage>
        <taxon>Bacteria</taxon>
        <taxon>Bacillati</taxon>
        <taxon>Actinomycetota</taxon>
        <taxon>Actinomycetes</taxon>
        <taxon>Micrococcales</taxon>
        <taxon>Cellulomonadaceae</taxon>
        <taxon>Cellulomonas</taxon>
    </lineage>
</organism>
<evidence type="ECO:0000259" key="3">
    <source>
        <dbReference type="Pfam" id="PF04892"/>
    </source>
</evidence>
<feature type="transmembrane region" description="Helical" evidence="2">
    <location>
        <begin position="105"/>
        <end position="124"/>
    </location>
</feature>
<dbReference type="PANTHER" id="PTHR28008">
    <property type="entry name" value="DOMAIN PROTEIN, PUTATIVE (AFU_ORTHOLOGUE AFUA_3G10980)-RELATED"/>
    <property type="match status" value="1"/>
</dbReference>
<feature type="transmembrane region" description="Helical" evidence="2">
    <location>
        <begin position="21"/>
        <end position="39"/>
    </location>
</feature>
<keyword evidence="2" id="KW-1133">Transmembrane helix</keyword>
<evidence type="ECO:0000313" key="5">
    <source>
        <dbReference type="Proteomes" id="UP000315842"/>
    </source>
</evidence>
<keyword evidence="2" id="KW-0812">Transmembrane</keyword>
<dbReference type="AlphaFoldDB" id="A0A4Y3KD96"/>
<dbReference type="Pfam" id="PF04892">
    <property type="entry name" value="VanZ"/>
    <property type="match status" value="1"/>
</dbReference>
<sequence>MVPPDSSGSPGPGRAARTHRAVLLGALACWAAAVAVVTLRPADDLDDELGVVRDVCAWLVAHGVPLSFEVAEAVANVVMFVPLGVLLTLLVGDATTRTPRPPRRAHVRVVLLSTVVGLVLSSAIELAQRTWLPSRVPTVQDVVMNTLGALVGALAVVLLDARRRARPHPRRRRRRAGSPAGEPARHRDVRPEVRSRARP</sequence>
<evidence type="ECO:0000256" key="2">
    <source>
        <dbReference type="SAM" id="Phobius"/>
    </source>
</evidence>
<feature type="transmembrane region" description="Helical" evidence="2">
    <location>
        <begin position="144"/>
        <end position="161"/>
    </location>
</feature>
<gene>
    <name evidence="4" type="ORF">CUD01_28930</name>
</gene>
<dbReference type="PANTHER" id="PTHR28008:SF1">
    <property type="entry name" value="DOMAIN PROTEIN, PUTATIVE (AFU_ORTHOLOGUE AFUA_3G10980)-RELATED"/>
    <property type="match status" value="1"/>
</dbReference>
<comment type="caution">
    <text evidence="4">The sequence shown here is derived from an EMBL/GenBank/DDBJ whole genome shotgun (WGS) entry which is preliminary data.</text>
</comment>
<dbReference type="RefSeq" id="WP_141322182.1">
    <property type="nucleotide sequence ID" value="NZ_BJLP01000062.1"/>
</dbReference>
<feature type="domain" description="VanZ-like" evidence="3">
    <location>
        <begin position="70"/>
        <end position="159"/>
    </location>
</feature>
<feature type="region of interest" description="Disordered" evidence="1">
    <location>
        <begin position="166"/>
        <end position="199"/>
    </location>
</feature>
<keyword evidence="2" id="KW-0472">Membrane</keyword>
<feature type="compositionally biased region" description="Basic residues" evidence="1">
    <location>
        <begin position="166"/>
        <end position="176"/>
    </location>
</feature>
<feature type="compositionally biased region" description="Basic and acidic residues" evidence="1">
    <location>
        <begin position="183"/>
        <end position="199"/>
    </location>
</feature>
<accession>A0A4Y3KD96</accession>
<dbReference type="Proteomes" id="UP000315842">
    <property type="component" value="Unassembled WGS sequence"/>
</dbReference>
<feature type="transmembrane region" description="Helical" evidence="2">
    <location>
        <begin position="73"/>
        <end position="93"/>
    </location>
</feature>
<name>A0A4Y3KD96_CELUD</name>
<evidence type="ECO:0000313" key="4">
    <source>
        <dbReference type="EMBL" id="GEA82449.1"/>
    </source>
</evidence>
<dbReference type="InterPro" id="IPR006976">
    <property type="entry name" value="VanZ-like"/>
</dbReference>
<reference evidence="4 5" key="1">
    <citation type="submission" date="2019-06" db="EMBL/GenBank/DDBJ databases">
        <title>Whole genome shotgun sequence of Cellulomonas uda NBRC 3747.</title>
        <authorList>
            <person name="Hosoyama A."/>
            <person name="Uohara A."/>
            <person name="Ohji S."/>
            <person name="Ichikawa N."/>
        </authorList>
    </citation>
    <scope>NUCLEOTIDE SEQUENCE [LARGE SCALE GENOMIC DNA]</scope>
    <source>
        <strain evidence="4 5">NBRC 3747</strain>
    </source>
</reference>
<evidence type="ECO:0000256" key="1">
    <source>
        <dbReference type="SAM" id="MobiDB-lite"/>
    </source>
</evidence>
<proteinExistence type="predicted"/>
<keyword evidence="5" id="KW-1185">Reference proteome</keyword>
<dbReference type="EMBL" id="BJLP01000062">
    <property type="protein sequence ID" value="GEA82449.1"/>
    <property type="molecule type" value="Genomic_DNA"/>
</dbReference>
<protein>
    <recommendedName>
        <fullName evidence="3">VanZ-like domain-containing protein</fullName>
    </recommendedName>
</protein>